<keyword evidence="3" id="KW-1185">Reference proteome</keyword>
<comment type="caution">
    <text evidence="2">The sequence shown here is derived from an EMBL/GenBank/DDBJ whole genome shotgun (WGS) entry which is preliminary data.</text>
</comment>
<dbReference type="Proteomes" id="UP000243723">
    <property type="component" value="Unassembled WGS sequence"/>
</dbReference>
<feature type="compositionally biased region" description="Basic and acidic residues" evidence="1">
    <location>
        <begin position="1"/>
        <end position="11"/>
    </location>
</feature>
<dbReference type="STRING" id="40998.A0A2P8A5A7"/>
<dbReference type="EMBL" id="NHZQ01000066">
    <property type="protein sequence ID" value="PSK55647.1"/>
    <property type="molecule type" value="Genomic_DNA"/>
</dbReference>
<organism evidence="2 3">
    <name type="scientific">Elsinoe australis</name>
    <dbReference type="NCBI Taxonomy" id="40998"/>
    <lineage>
        <taxon>Eukaryota</taxon>
        <taxon>Fungi</taxon>
        <taxon>Dikarya</taxon>
        <taxon>Ascomycota</taxon>
        <taxon>Pezizomycotina</taxon>
        <taxon>Dothideomycetes</taxon>
        <taxon>Dothideomycetidae</taxon>
        <taxon>Myriangiales</taxon>
        <taxon>Elsinoaceae</taxon>
        <taxon>Elsinoe</taxon>
    </lineage>
</organism>
<feature type="region of interest" description="Disordered" evidence="1">
    <location>
        <begin position="1"/>
        <end position="104"/>
    </location>
</feature>
<feature type="compositionally biased region" description="Basic and acidic residues" evidence="1">
    <location>
        <begin position="33"/>
        <end position="53"/>
    </location>
</feature>
<evidence type="ECO:0000256" key="1">
    <source>
        <dbReference type="SAM" id="MobiDB-lite"/>
    </source>
</evidence>
<proteinExistence type="predicted"/>
<feature type="compositionally biased region" description="Polar residues" evidence="1">
    <location>
        <begin position="71"/>
        <end position="82"/>
    </location>
</feature>
<evidence type="ECO:0000313" key="2">
    <source>
        <dbReference type="EMBL" id="PSK55647.1"/>
    </source>
</evidence>
<evidence type="ECO:0000313" key="3">
    <source>
        <dbReference type="Proteomes" id="UP000243723"/>
    </source>
</evidence>
<gene>
    <name evidence="2" type="ORF">B9Z65_4525</name>
</gene>
<name>A0A2P8A5A7_9PEZI</name>
<dbReference type="AlphaFoldDB" id="A0A2P8A5A7"/>
<dbReference type="InterPro" id="IPR007727">
    <property type="entry name" value="Spo12"/>
</dbReference>
<accession>A0A2P8A5A7</accession>
<dbReference type="OrthoDB" id="5578329at2759"/>
<reference evidence="2 3" key="1">
    <citation type="submission" date="2017-05" db="EMBL/GenBank/DDBJ databases">
        <title>Draft genome sequence of Elsinoe australis.</title>
        <authorList>
            <person name="Cheng Q."/>
        </authorList>
    </citation>
    <scope>NUCLEOTIDE SEQUENCE [LARGE SCALE GENOMIC DNA]</scope>
    <source>
        <strain evidence="2 3">NL1</strain>
    </source>
</reference>
<sequence length="104" mass="11487">MSSDVLRDRDLNVQLGQATTDAAAKPAEQPSTSERDAPRMSYDDRLKENKEAKGQPYVSPSDAIMSPASKKLSSFKQNQINKSMPKRSLFARATSSREKDLGPE</sequence>
<feature type="compositionally biased region" description="Basic and acidic residues" evidence="1">
    <location>
        <begin position="95"/>
        <end position="104"/>
    </location>
</feature>
<protein>
    <submittedName>
        <fullName evidence="2">Uncharacterized protein</fullName>
    </submittedName>
</protein>
<dbReference type="Pfam" id="PF05032">
    <property type="entry name" value="Spo12"/>
    <property type="match status" value="1"/>
</dbReference>